<evidence type="ECO:0000313" key="2">
    <source>
        <dbReference type="EMBL" id="KAK5089816.1"/>
    </source>
</evidence>
<comment type="caution">
    <text evidence="2">The sequence shown here is derived from an EMBL/GenBank/DDBJ whole genome shotgun (WGS) entry which is preliminary data.</text>
</comment>
<keyword evidence="1" id="KW-0472">Membrane</keyword>
<keyword evidence="1" id="KW-1133">Transmembrane helix</keyword>
<dbReference type="Proteomes" id="UP001345013">
    <property type="component" value="Unassembled WGS sequence"/>
</dbReference>
<evidence type="ECO:0000256" key="1">
    <source>
        <dbReference type="SAM" id="Phobius"/>
    </source>
</evidence>
<protein>
    <submittedName>
        <fullName evidence="2">Tyrosine/serine/threonine protein phosphatase pps1</fullName>
    </submittedName>
</protein>
<gene>
    <name evidence="2" type="primary">PPS1_2</name>
    <name evidence="2" type="ORF">LTR24_005869</name>
</gene>
<accession>A0ABR0K9B1</accession>
<reference evidence="2 3" key="1">
    <citation type="submission" date="2023-08" db="EMBL/GenBank/DDBJ databases">
        <title>Black Yeasts Isolated from many extreme environments.</title>
        <authorList>
            <person name="Coleine C."/>
            <person name="Stajich J.E."/>
            <person name="Selbmann L."/>
        </authorList>
    </citation>
    <scope>NUCLEOTIDE SEQUENCE [LARGE SCALE GENOMIC DNA]</scope>
    <source>
        <strain evidence="2 3">CCFEE 5885</strain>
    </source>
</reference>
<name>A0ABR0K9B1_9EURO</name>
<evidence type="ECO:0000313" key="3">
    <source>
        <dbReference type="Proteomes" id="UP001345013"/>
    </source>
</evidence>
<dbReference type="PANTHER" id="PTHR37451">
    <property type="entry name" value="MARVEL DOMAIN"/>
    <property type="match status" value="1"/>
</dbReference>
<feature type="transmembrane region" description="Helical" evidence="1">
    <location>
        <begin position="56"/>
        <end position="79"/>
    </location>
</feature>
<feature type="transmembrane region" description="Helical" evidence="1">
    <location>
        <begin position="23"/>
        <end position="44"/>
    </location>
</feature>
<feature type="transmembrane region" description="Helical" evidence="1">
    <location>
        <begin position="125"/>
        <end position="146"/>
    </location>
</feature>
<keyword evidence="3" id="KW-1185">Reference proteome</keyword>
<dbReference type="EMBL" id="JAVRRG010000070">
    <property type="protein sequence ID" value="KAK5089816.1"/>
    <property type="molecule type" value="Genomic_DNA"/>
</dbReference>
<proteinExistence type="predicted"/>
<dbReference type="PANTHER" id="PTHR37451:SF1">
    <property type="entry name" value="MARVEL DOMAIN-CONTAINING PROTEIN"/>
    <property type="match status" value="1"/>
</dbReference>
<sequence>MPRQVSHPQPYTNLQPLKLGAGLYFSFWTISWSLIWIPLATWFLPRLRPRHRPNIIALVVECASTLWWLITFATLAMIATAQDATTAFLRDYDYDYGYGDAYAPTDIDEYVPGRSAAGAIACTKAATALAAFNWALFTASFVAICVRIRRQRRERTAENQVAQGAGAAAPATGPATVVGTDSDKMAQSAAHAV</sequence>
<keyword evidence="1" id="KW-0812">Transmembrane</keyword>
<organism evidence="2 3">
    <name type="scientific">Lithohypha guttulata</name>
    <dbReference type="NCBI Taxonomy" id="1690604"/>
    <lineage>
        <taxon>Eukaryota</taxon>
        <taxon>Fungi</taxon>
        <taxon>Dikarya</taxon>
        <taxon>Ascomycota</taxon>
        <taxon>Pezizomycotina</taxon>
        <taxon>Eurotiomycetes</taxon>
        <taxon>Chaetothyriomycetidae</taxon>
        <taxon>Chaetothyriales</taxon>
        <taxon>Trichomeriaceae</taxon>
        <taxon>Lithohypha</taxon>
    </lineage>
</organism>